<accession>A0A0A9ERJ0</accession>
<name>A0A0A9ERJ0_ARUDO</name>
<reference evidence="1" key="2">
    <citation type="journal article" date="2015" name="Data Brief">
        <title>Shoot transcriptome of the giant reed, Arundo donax.</title>
        <authorList>
            <person name="Barrero R.A."/>
            <person name="Guerrero F.D."/>
            <person name="Moolhuijzen P."/>
            <person name="Goolsby J.A."/>
            <person name="Tidwell J."/>
            <person name="Bellgard S.E."/>
            <person name="Bellgard M.I."/>
        </authorList>
    </citation>
    <scope>NUCLEOTIDE SEQUENCE</scope>
    <source>
        <tissue evidence="1">Shoot tissue taken approximately 20 cm above the soil surface</tissue>
    </source>
</reference>
<dbReference type="EMBL" id="GBRH01199283">
    <property type="protein sequence ID" value="JAD98612.1"/>
    <property type="molecule type" value="Transcribed_RNA"/>
</dbReference>
<organism evidence="1">
    <name type="scientific">Arundo donax</name>
    <name type="common">Giant reed</name>
    <name type="synonym">Donax arundinaceus</name>
    <dbReference type="NCBI Taxonomy" id="35708"/>
    <lineage>
        <taxon>Eukaryota</taxon>
        <taxon>Viridiplantae</taxon>
        <taxon>Streptophyta</taxon>
        <taxon>Embryophyta</taxon>
        <taxon>Tracheophyta</taxon>
        <taxon>Spermatophyta</taxon>
        <taxon>Magnoliopsida</taxon>
        <taxon>Liliopsida</taxon>
        <taxon>Poales</taxon>
        <taxon>Poaceae</taxon>
        <taxon>PACMAD clade</taxon>
        <taxon>Arundinoideae</taxon>
        <taxon>Arundineae</taxon>
        <taxon>Arundo</taxon>
    </lineage>
</organism>
<sequence>MSFVRFVKHATDRFF</sequence>
<protein>
    <submittedName>
        <fullName evidence="1">Uncharacterized protein</fullName>
    </submittedName>
</protein>
<evidence type="ECO:0000313" key="1">
    <source>
        <dbReference type="EMBL" id="JAD98612.1"/>
    </source>
</evidence>
<proteinExistence type="predicted"/>
<reference evidence="1" key="1">
    <citation type="submission" date="2014-09" db="EMBL/GenBank/DDBJ databases">
        <authorList>
            <person name="Magalhaes I.L.F."/>
            <person name="Oliveira U."/>
            <person name="Santos F.R."/>
            <person name="Vidigal T.H.D.A."/>
            <person name="Brescovit A.D."/>
            <person name="Santos A.J."/>
        </authorList>
    </citation>
    <scope>NUCLEOTIDE SEQUENCE</scope>
    <source>
        <tissue evidence="1">Shoot tissue taken approximately 20 cm above the soil surface</tissue>
    </source>
</reference>